<keyword evidence="2" id="KW-0812">Transmembrane</keyword>
<sequence length="378" mass="41781">MAQGRLYPCAVLVYSYGFGSLLLLPLVFFSFRSRSLPPLTSLILYKMGLLGLIVSSDLRTSVSWLNEKIKSIRKLRLNQDNVKGSLRELGEWSGSWARPRASSTSWGYSTQLGGVLWFGPVWAVMGWWDLGMNSQGSVGQLGVAFSINRESLAQKMARTSLGKSLPKSHQKDKERERLAMDTRQRDKEKEKERDVPPGEQTPKVSGVDCKGRPGPADEPYGLVGTLNIGLGRFRDQVFGLGRTDLWPDLTSRVGLLRTDYGNLLDQTWTAVKEKYREDSGHGKMCSEWVIIDKSGRGREQAQPAGDSVELAHSVLGSSLELIDYLTQLGTFGGQLNSARWSVMVRAGVVGSWAVMGWWDLGMNSQGSVGLGNWTRDSG</sequence>
<keyword evidence="2" id="KW-1133">Transmembrane helix</keyword>
<keyword evidence="2" id="KW-0472">Membrane</keyword>
<evidence type="ECO:0000256" key="2">
    <source>
        <dbReference type="SAM" id="Phobius"/>
    </source>
</evidence>
<feature type="transmembrane region" description="Helical" evidence="2">
    <location>
        <begin position="12"/>
        <end position="31"/>
    </location>
</feature>
<evidence type="ECO:0000256" key="1">
    <source>
        <dbReference type="SAM" id="MobiDB-lite"/>
    </source>
</evidence>
<dbReference type="AlphaFoldDB" id="A0A8S9NC87"/>
<dbReference type="Proteomes" id="UP000712600">
    <property type="component" value="Unassembled WGS sequence"/>
</dbReference>
<comment type="caution">
    <text evidence="3">The sequence shown here is derived from an EMBL/GenBank/DDBJ whole genome shotgun (WGS) entry which is preliminary data.</text>
</comment>
<organism evidence="3 4">
    <name type="scientific">Brassica cretica</name>
    <name type="common">Mustard</name>
    <dbReference type="NCBI Taxonomy" id="69181"/>
    <lineage>
        <taxon>Eukaryota</taxon>
        <taxon>Viridiplantae</taxon>
        <taxon>Streptophyta</taxon>
        <taxon>Embryophyta</taxon>
        <taxon>Tracheophyta</taxon>
        <taxon>Spermatophyta</taxon>
        <taxon>Magnoliopsida</taxon>
        <taxon>eudicotyledons</taxon>
        <taxon>Gunneridae</taxon>
        <taxon>Pentapetalae</taxon>
        <taxon>rosids</taxon>
        <taxon>malvids</taxon>
        <taxon>Brassicales</taxon>
        <taxon>Brassicaceae</taxon>
        <taxon>Brassiceae</taxon>
        <taxon>Brassica</taxon>
    </lineage>
</organism>
<name>A0A8S9NC87_BRACR</name>
<feature type="region of interest" description="Disordered" evidence="1">
    <location>
        <begin position="158"/>
        <end position="216"/>
    </location>
</feature>
<evidence type="ECO:0000313" key="4">
    <source>
        <dbReference type="Proteomes" id="UP000712600"/>
    </source>
</evidence>
<evidence type="ECO:0000313" key="3">
    <source>
        <dbReference type="EMBL" id="KAF3499736.1"/>
    </source>
</evidence>
<feature type="compositionally biased region" description="Basic and acidic residues" evidence="1">
    <location>
        <begin position="169"/>
        <end position="196"/>
    </location>
</feature>
<protein>
    <submittedName>
        <fullName evidence="3">Uncharacterized protein</fullName>
    </submittedName>
</protein>
<reference evidence="3" key="1">
    <citation type="submission" date="2019-12" db="EMBL/GenBank/DDBJ databases">
        <title>Genome sequencing and annotation of Brassica cretica.</title>
        <authorList>
            <person name="Studholme D.J."/>
            <person name="Sarris P."/>
        </authorList>
    </citation>
    <scope>NUCLEOTIDE SEQUENCE</scope>
    <source>
        <strain evidence="3">PFS-109/04</strain>
        <tissue evidence="3">Leaf</tissue>
    </source>
</reference>
<dbReference type="EMBL" id="QGKX02001621">
    <property type="protein sequence ID" value="KAF3499736.1"/>
    <property type="molecule type" value="Genomic_DNA"/>
</dbReference>
<gene>
    <name evidence="3" type="ORF">F2Q69_00041546</name>
</gene>
<proteinExistence type="predicted"/>
<accession>A0A8S9NC87</accession>